<reference evidence="7 8" key="1">
    <citation type="submission" date="2018-09" db="EMBL/GenBank/DDBJ databases">
        <title>Genome sequencing of strain 2DFW10M-5.</title>
        <authorList>
            <person name="Heo J."/>
            <person name="Kim S.-J."/>
            <person name="Kwon S.-W."/>
        </authorList>
    </citation>
    <scope>NUCLEOTIDE SEQUENCE [LARGE SCALE GENOMIC DNA]</scope>
    <source>
        <strain evidence="7 8">2DFW10M-5</strain>
    </source>
</reference>
<feature type="transmembrane region" description="Helical" evidence="5">
    <location>
        <begin position="290"/>
        <end position="307"/>
    </location>
</feature>
<name>A0A387BQ39_9MICO</name>
<dbReference type="Pfam" id="PF07690">
    <property type="entry name" value="MFS_1"/>
    <property type="match status" value="1"/>
</dbReference>
<keyword evidence="2 5" id="KW-0812">Transmembrane</keyword>
<dbReference type="InterPro" id="IPR036259">
    <property type="entry name" value="MFS_trans_sf"/>
</dbReference>
<evidence type="ECO:0000256" key="5">
    <source>
        <dbReference type="SAM" id="Phobius"/>
    </source>
</evidence>
<feature type="transmembrane region" description="Helical" evidence="5">
    <location>
        <begin position="117"/>
        <end position="138"/>
    </location>
</feature>
<evidence type="ECO:0000256" key="3">
    <source>
        <dbReference type="ARBA" id="ARBA00022989"/>
    </source>
</evidence>
<feature type="transmembrane region" description="Helical" evidence="5">
    <location>
        <begin position="56"/>
        <end position="81"/>
    </location>
</feature>
<feature type="transmembrane region" description="Helical" evidence="5">
    <location>
        <begin position="180"/>
        <end position="200"/>
    </location>
</feature>
<keyword evidence="4 5" id="KW-0472">Membrane</keyword>
<dbReference type="GO" id="GO:0022857">
    <property type="term" value="F:transmembrane transporter activity"/>
    <property type="evidence" value="ECO:0007669"/>
    <property type="project" value="InterPro"/>
</dbReference>
<comment type="subcellular location">
    <subcellularLocation>
        <location evidence="1">Cell membrane</location>
        <topology evidence="1">Multi-pass membrane protein</topology>
    </subcellularLocation>
</comment>
<dbReference type="KEGG" id="gry:D7I44_06605"/>
<keyword evidence="3 5" id="KW-1133">Transmembrane helix</keyword>
<dbReference type="InterPro" id="IPR020846">
    <property type="entry name" value="MFS_dom"/>
</dbReference>
<feature type="domain" description="Major facilitator superfamily (MFS) profile" evidence="6">
    <location>
        <begin position="27"/>
        <end position="407"/>
    </location>
</feature>
<gene>
    <name evidence="7" type="ORF">D7I44_06605</name>
</gene>
<sequence>MGDHGSLSGGRLPLKAMSPASALTRSLTIVMAITCGLLVANLYFAQAAIGPISAELGIGAGAEGLVVTLIQFGYAAGLLFIATLGDLVENRRVVLVTTAIAVVGLVGVALAPNVATFLAASFVVGVVSVGAQVVLPLATHLAPVEQRGRVIGDVMGGLLAGIMLSRPYANFVTGLLGWRWVFAIAAVLIAALWVVLWFTLPTRKPESGIGYGRLLSSTFGFLGRSRVLQRRALYQALAFGAFNFFWTCAPLMLHGTFEFNQFQIALFALAGAGGALAAPISGRLGDRGHARAVTGVVFALMAAMFLVTDWAVAVQALVPLVGAAVLIDAATQANQVAGQRIIFGIDPEARGRINSAYIFVNFLGGATGSLLAPFVYHVAGWQGVALVGAGVALFVLLVFATERLDRRHREQLAASA</sequence>
<feature type="transmembrane region" description="Helical" evidence="5">
    <location>
        <begin position="22"/>
        <end position="44"/>
    </location>
</feature>
<feature type="transmembrane region" description="Helical" evidence="5">
    <location>
        <begin position="381"/>
        <end position="400"/>
    </location>
</feature>
<dbReference type="Proteomes" id="UP000275069">
    <property type="component" value="Chromosome"/>
</dbReference>
<dbReference type="InterPro" id="IPR011701">
    <property type="entry name" value="MFS"/>
</dbReference>
<feature type="transmembrane region" description="Helical" evidence="5">
    <location>
        <begin position="93"/>
        <end position="111"/>
    </location>
</feature>
<dbReference type="PANTHER" id="PTHR42910">
    <property type="entry name" value="TRANSPORTER SCO4007-RELATED"/>
    <property type="match status" value="1"/>
</dbReference>
<evidence type="ECO:0000256" key="1">
    <source>
        <dbReference type="ARBA" id="ARBA00004651"/>
    </source>
</evidence>
<protein>
    <submittedName>
        <fullName evidence="7">MFS transporter</fullName>
    </submittedName>
</protein>
<dbReference type="PANTHER" id="PTHR42910:SF1">
    <property type="entry name" value="MAJOR FACILITATOR SUPERFAMILY (MFS) PROFILE DOMAIN-CONTAINING PROTEIN"/>
    <property type="match status" value="1"/>
</dbReference>
<dbReference type="PROSITE" id="PS50850">
    <property type="entry name" value="MFS"/>
    <property type="match status" value="1"/>
</dbReference>
<dbReference type="OrthoDB" id="9815356at2"/>
<feature type="transmembrane region" description="Helical" evidence="5">
    <location>
        <begin position="232"/>
        <end position="253"/>
    </location>
</feature>
<dbReference type="CDD" id="cd17324">
    <property type="entry name" value="MFS_NepI_like"/>
    <property type="match status" value="1"/>
</dbReference>
<keyword evidence="8" id="KW-1185">Reference proteome</keyword>
<dbReference type="Gene3D" id="1.20.1250.20">
    <property type="entry name" value="MFS general substrate transporter like domains"/>
    <property type="match status" value="1"/>
</dbReference>
<dbReference type="AlphaFoldDB" id="A0A387BQ39"/>
<evidence type="ECO:0000313" key="8">
    <source>
        <dbReference type="Proteomes" id="UP000275069"/>
    </source>
</evidence>
<evidence type="ECO:0000256" key="2">
    <source>
        <dbReference type="ARBA" id="ARBA00022692"/>
    </source>
</evidence>
<evidence type="ECO:0000313" key="7">
    <source>
        <dbReference type="EMBL" id="AYG03229.1"/>
    </source>
</evidence>
<organism evidence="7 8">
    <name type="scientific">Gryllotalpicola protaetiae</name>
    <dbReference type="NCBI Taxonomy" id="2419771"/>
    <lineage>
        <taxon>Bacteria</taxon>
        <taxon>Bacillati</taxon>
        <taxon>Actinomycetota</taxon>
        <taxon>Actinomycetes</taxon>
        <taxon>Micrococcales</taxon>
        <taxon>Microbacteriaceae</taxon>
        <taxon>Gryllotalpicola</taxon>
    </lineage>
</organism>
<accession>A0A387BQ39</accession>
<feature type="transmembrane region" description="Helical" evidence="5">
    <location>
        <begin position="259"/>
        <end position="278"/>
    </location>
</feature>
<evidence type="ECO:0000259" key="6">
    <source>
        <dbReference type="PROSITE" id="PS50850"/>
    </source>
</evidence>
<proteinExistence type="predicted"/>
<evidence type="ECO:0000256" key="4">
    <source>
        <dbReference type="ARBA" id="ARBA00023136"/>
    </source>
</evidence>
<dbReference type="SUPFAM" id="SSF103473">
    <property type="entry name" value="MFS general substrate transporter"/>
    <property type="match status" value="1"/>
</dbReference>
<dbReference type="EMBL" id="CP032624">
    <property type="protein sequence ID" value="AYG03229.1"/>
    <property type="molecule type" value="Genomic_DNA"/>
</dbReference>
<dbReference type="GO" id="GO:0005886">
    <property type="term" value="C:plasma membrane"/>
    <property type="evidence" value="ECO:0007669"/>
    <property type="project" value="UniProtKB-SubCell"/>
</dbReference>